<dbReference type="Gene3D" id="3.10.450.50">
    <property type="match status" value="1"/>
</dbReference>
<gene>
    <name evidence="2" type="ORF">GCM10010307_41540</name>
</gene>
<organism evidence="2 3">
    <name type="scientific">Streptomyces vastus</name>
    <dbReference type="NCBI Taxonomy" id="285451"/>
    <lineage>
        <taxon>Bacteria</taxon>
        <taxon>Bacillati</taxon>
        <taxon>Actinomycetota</taxon>
        <taxon>Actinomycetes</taxon>
        <taxon>Kitasatosporales</taxon>
        <taxon>Streptomycetaceae</taxon>
        <taxon>Streptomyces</taxon>
    </lineage>
</organism>
<dbReference type="Proteomes" id="UP001500151">
    <property type="component" value="Unassembled WGS sequence"/>
</dbReference>
<dbReference type="InterPro" id="IPR032710">
    <property type="entry name" value="NTF2-like_dom_sf"/>
</dbReference>
<sequence>MGQAREVMDRLTEAVTAPPDVKALNELFAADAVALTPDGGEIHGRDNIVEYWRQMTDAIPEGAFESVHSYEIGNTAIDEGFFSGRNTGPIHLPSGESLPATQKEIRIRGVDLATIDEDGRIADYRLYFDQLDFLGQLGLLPEDLPA</sequence>
<dbReference type="Pfam" id="PF12680">
    <property type="entry name" value="SnoaL_2"/>
    <property type="match status" value="1"/>
</dbReference>
<dbReference type="InterPro" id="IPR037401">
    <property type="entry name" value="SnoaL-like"/>
</dbReference>
<dbReference type="PANTHER" id="PTHR38436">
    <property type="entry name" value="POLYKETIDE CYCLASE SNOAL-LIKE DOMAIN"/>
    <property type="match status" value="1"/>
</dbReference>
<evidence type="ECO:0000259" key="1">
    <source>
        <dbReference type="Pfam" id="PF12680"/>
    </source>
</evidence>
<dbReference type="RefSeq" id="WP_344391873.1">
    <property type="nucleotide sequence ID" value="NZ_BAAASJ010000041.1"/>
</dbReference>
<dbReference type="InterPro" id="IPR009959">
    <property type="entry name" value="Cyclase_SnoaL-like"/>
</dbReference>
<protein>
    <recommendedName>
        <fullName evidence="1">SnoaL-like domain-containing protein</fullName>
    </recommendedName>
</protein>
<reference evidence="2 3" key="1">
    <citation type="journal article" date="2019" name="Int. J. Syst. Evol. Microbiol.">
        <title>The Global Catalogue of Microorganisms (GCM) 10K type strain sequencing project: providing services to taxonomists for standard genome sequencing and annotation.</title>
        <authorList>
            <consortium name="The Broad Institute Genomics Platform"/>
            <consortium name="The Broad Institute Genome Sequencing Center for Infectious Disease"/>
            <person name="Wu L."/>
            <person name="Ma J."/>
        </authorList>
    </citation>
    <scope>NUCLEOTIDE SEQUENCE [LARGE SCALE GENOMIC DNA]</scope>
    <source>
        <strain evidence="2 3">JCM 4524</strain>
    </source>
</reference>
<accession>A0ABN3R149</accession>
<keyword evidence="3" id="KW-1185">Reference proteome</keyword>
<name>A0ABN3R149_9ACTN</name>
<comment type="caution">
    <text evidence="2">The sequence shown here is derived from an EMBL/GenBank/DDBJ whole genome shotgun (WGS) entry which is preliminary data.</text>
</comment>
<evidence type="ECO:0000313" key="2">
    <source>
        <dbReference type="EMBL" id="GAA2640862.1"/>
    </source>
</evidence>
<dbReference type="SUPFAM" id="SSF54427">
    <property type="entry name" value="NTF2-like"/>
    <property type="match status" value="1"/>
</dbReference>
<proteinExistence type="predicted"/>
<feature type="domain" description="SnoaL-like" evidence="1">
    <location>
        <begin position="18"/>
        <end position="123"/>
    </location>
</feature>
<dbReference type="PANTHER" id="PTHR38436:SF1">
    <property type="entry name" value="ESTER CYCLASE"/>
    <property type="match status" value="1"/>
</dbReference>
<dbReference type="EMBL" id="BAAASJ010000041">
    <property type="protein sequence ID" value="GAA2640862.1"/>
    <property type="molecule type" value="Genomic_DNA"/>
</dbReference>
<evidence type="ECO:0000313" key="3">
    <source>
        <dbReference type="Proteomes" id="UP001500151"/>
    </source>
</evidence>